<evidence type="ECO:0000256" key="2">
    <source>
        <dbReference type="ARBA" id="ARBA00023163"/>
    </source>
</evidence>
<protein>
    <submittedName>
        <fullName evidence="6">Zinc finger protein 541-like</fullName>
    </submittedName>
</protein>
<dbReference type="Proteomes" id="UP000504624">
    <property type="component" value="Unplaced"/>
</dbReference>
<evidence type="ECO:0000259" key="4">
    <source>
        <dbReference type="PROSITE" id="PS51156"/>
    </source>
</evidence>
<dbReference type="SMART" id="SM01189">
    <property type="entry name" value="ELM2"/>
    <property type="match status" value="1"/>
</dbReference>
<dbReference type="GO" id="GO:0000118">
    <property type="term" value="C:histone deacetylase complex"/>
    <property type="evidence" value="ECO:0007669"/>
    <property type="project" value="TreeGrafter"/>
</dbReference>
<keyword evidence="5" id="KW-1185">Reference proteome</keyword>
<evidence type="ECO:0000256" key="1">
    <source>
        <dbReference type="ARBA" id="ARBA00023015"/>
    </source>
</evidence>
<evidence type="ECO:0000313" key="5">
    <source>
        <dbReference type="Proteomes" id="UP000504624"/>
    </source>
</evidence>
<dbReference type="GeneID" id="108494030"/>
<dbReference type="InterPro" id="IPR000949">
    <property type="entry name" value="ELM2_dom"/>
</dbReference>
<dbReference type="RefSeq" id="XP_017663592.1">
    <property type="nucleotide sequence ID" value="XM_017808103.1"/>
</dbReference>
<dbReference type="GO" id="GO:0003714">
    <property type="term" value="F:transcription corepressor activity"/>
    <property type="evidence" value="ECO:0007669"/>
    <property type="project" value="TreeGrafter"/>
</dbReference>
<dbReference type="AlphaFoldDB" id="A0A6J0GNS7"/>
<organism evidence="5 6">
    <name type="scientific">Lepidothrix coronata</name>
    <name type="common">blue-crowned manakin</name>
    <dbReference type="NCBI Taxonomy" id="321398"/>
    <lineage>
        <taxon>Eukaryota</taxon>
        <taxon>Metazoa</taxon>
        <taxon>Chordata</taxon>
        <taxon>Craniata</taxon>
        <taxon>Vertebrata</taxon>
        <taxon>Euteleostomi</taxon>
        <taxon>Archelosauria</taxon>
        <taxon>Archosauria</taxon>
        <taxon>Dinosauria</taxon>
        <taxon>Saurischia</taxon>
        <taxon>Theropoda</taxon>
        <taxon>Coelurosauria</taxon>
        <taxon>Aves</taxon>
        <taxon>Neognathae</taxon>
        <taxon>Neoaves</taxon>
        <taxon>Telluraves</taxon>
        <taxon>Australaves</taxon>
        <taxon>Passeriformes</taxon>
        <taxon>Pipridae</taxon>
        <taxon>Lepidothrix</taxon>
    </lineage>
</organism>
<reference evidence="6" key="1">
    <citation type="submission" date="2025-08" db="UniProtKB">
        <authorList>
            <consortium name="RefSeq"/>
        </authorList>
    </citation>
    <scope>IDENTIFICATION</scope>
</reference>
<keyword evidence="3" id="KW-0539">Nucleus</keyword>
<keyword evidence="1" id="KW-0805">Transcription regulation</keyword>
<dbReference type="GO" id="GO:0006357">
    <property type="term" value="P:regulation of transcription by RNA polymerase II"/>
    <property type="evidence" value="ECO:0007669"/>
    <property type="project" value="TreeGrafter"/>
</dbReference>
<gene>
    <name evidence="6" type="primary">LOC108494030</name>
</gene>
<proteinExistence type="predicted"/>
<dbReference type="PROSITE" id="PS51156">
    <property type="entry name" value="ELM2"/>
    <property type="match status" value="1"/>
</dbReference>
<evidence type="ECO:0000256" key="3">
    <source>
        <dbReference type="ARBA" id="ARBA00023242"/>
    </source>
</evidence>
<name>A0A6J0GNS7_9PASS</name>
<dbReference type="InterPro" id="IPR051066">
    <property type="entry name" value="Trans_reg/Corepressor"/>
</dbReference>
<evidence type="ECO:0000313" key="6">
    <source>
        <dbReference type="RefSeq" id="XP_017663592.1"/>
    </source>
</evidence>
<dbReference type="Pfam" id="PF01448">
    <property type="entry name" value="ELM2"/>
    <property type="match status" value="1"/>
</dbReference>
<dbReference type="GO" id="GO:0005667">
    <property type="term" value="C:transcription regulator complex"/>
    <property type="evidence" value="ECO:0007669"/>
    <property type="project" value="TreeGrafter"/>
</dbReference>
<keyword evidence="2" id="KW-0804">Transcription</keyword>
<sequence length="98" mass="11639">MRMRRKSTGQRGQNDFYLEHCFDLFQVERRGKMKKKARVRIKPHINVGSDFQAELPELQARPPTEDEEHASLVWKPWEDTDSVMETHDRGICMLFSHP</sequence>
<dbReference type="OrthoDB" id="10258692at2759"/>
<accession>A0A6J0GNS7</accession>
<feature type="domain" description="ELM2" evidence="4">
    <location>
        <begin position="43"/>
        <end position="98"/>
    </location>
</feature>
<dbReference type="PANTHER" id="PTHR16089">
    <property type="entry name" value="REST COREPRESSOR COREST PROTEIN-RELATED"/>
    <property type="match status" value="1"/>
</dbReference>
<dbReference type="PANTHER" id="PTHR16089:SF23">
    <property type="entry name" value="ZINC FINGER PROTEIN 541"/>
    <property type="match status" value="1"/>
</dbReference>